<protein>
    <submittedName>
        <fullName evidence="4">Response regulator</fullName>
    </submittedName>
</protein>
<proteinExistence type="predicted"/>
<evidence type="ECO:0000256" key="2">
    <source>
        <dbReference type="PROSITE-ProRule" id="PRU00169"/>
    </source>
</evidence>
<dbReference type="SMART" id="SM00448">
    <property type="entry name" value="REC"/>
    <property type="match status" value="1"/>
</dbReference>
<feature type="domain" description="Response regulatory" evidence="3">
    <location>
        <begin position="12"/>
        <end position="94"/>
    </location>
</feature>
<dbReference type="PANTHER" id="PTHR44591">
    <property type="entry name" value="STRESS RESPONSE REGULATOR PROTEIN 1"/>
    <property type="match status" value="1"/>
</dbReference>
<accession>A0ABV6Z3M0</accession>
<dbReference type="PANTHER" id="PTHR44591:SF3">
    <property type="entry name" value="RESPONSE REGULATORY DOMAIN-CONTAINING PROTEIN"/>
    <property type="match status" value="1"/>
</dbReference>
<dbReference type="Gene3D" id="3.40.50.2300">
    <property type="match status" value="1"/>
</dbReference>
<dbReference type="PROSITE" id="PS50110">
    <property type="entry name" value="RESPONSE_REGULATORY"/>
    <property type="match status" value="1"/>
</dbReference>
<evidence type="ECO:0000259" key="3">
    <source>
        <dbReference type="PROSITE" id="PS50110"/>
    </source>
</evidence>
<organism evidence="4 5">
    <name type="scientific">candidate division CSSED10-310 bacterium</name>
    <dbReference type="NCBI Taxonomy" id="2855610"/>
    <lineage>
        <taxon>Bacteria</taxon>
        <taxon>Bacteria division CSSED10-310</taxon>
    </lineage>
</organism>
<dbReference type="InterPro" id="IPR001789">
    <property type="entry name" value="Sig_transdc_resp-reg_receiver"/>
</dbReference>
<evidence type="ECO:0000313" key="5">
    <source>
        <dbReference type="Proteomes" id="UP001594351"/>
    </source>
</evidence>
<evidence type="ECO:0000256" key="1">
    <source>
        <dbReference type="ARBA" id="ARBA00022553"/>
    </source>
</evidence>
<reference evidence="4 5" key="1">
    <citation type="submission" date="2024-09" db="EMBL/GenBank/DDBJ databases">
        <title>Laminarin stimulates single cell rates of sulfate reduction while oxygen inhibits transcriptomic activity in coastal marine sediment.</title>
        <authorList>
            <person name="Lindsay M."/>
            <person name="Orcutt B."/>
            <person name="Emerson D."/>
            <person name="Stepanauskas R."/>
            <person name="D'Angelo T."/>
        </authorList>
    </citation>
    <scope>NUCLEOTIDE SEQUENCE [LARGE SCALE GENOMIC DNA]</scope>
    <source>
        <strain evidence="4">SAG AM-311-K15</strain>
    </source>
</reference>
<dbReference type="Pfam" id="PF00072">
    <property type="entry name" value="Response_reg"/>
    <property type="match status" value="1"/>
</dbReference>
<keyword evidence="1 2" id="KW-0597">Phosphoprotein</keyword>
<sequence>MQTINIDFKNATILVVDDKIENLDVLIAYLEEFGFTIMVAQNGEEAIELAQEFPPDIILLDVMMPGIDGFETCHRLKENERSESVPVLFMTALT</sequence>
<dbReference type="EMBL" id="JBHPBY010000410">
    <property type="protein sequence ID" value="MFC1853041.1"/>
    <property type="molecule type" value="Genomic_DNA"/>
</dbReference>
<dbReference type="SUPFAM" id="SSF52172">
    <property type="entry name" value="CheY-like"/>
    <property type="match status" value="1"/>
</dbReference>
<feature type="non-terminal residue" evidence="4">
    <location>
        <position position="94"/>
    </location>
</feature>
<dbReference type="InterPro" id="IPR011006">
    <property type="entry name" value="CheY-like_superfamily"/>
</dbReference>
<dbReference type="InterPro" id="IPR050595">
    <property type="entry name" value="Bact_response_regulator"/>
</dbReference>
<keyword evidence="5" id="KW-1185">Reference proteome</keyword>
<evidence type="ECO:0000313" key="4">
    <source>
        <dbReference type="EMBL" id="MFC1853041.1"/>
    </source>
</evidence>
<comment type="caution">
    <text evidence="4">The sequence shown here is derived from an EMBL/GenBank/DDBJ whole genome shotgun (WGS) entry which is preliminary data.</text>
</comment>
<feature type="modified residue" description="4-aspartylphosphate" evidence="2">
    <location>
        <position position="61"/>
    </location>
</feature>
<gene>
    <name evidence="4" type="ORF">ACFL27_22820</name>
</gene>
<name>A0ABV6Z3M0_UNCC1</name>
<dbReference type="Proteomes" id="UP001594351">
    <property type="component" value="Unassembled WGS sequence"/>
</dbReference>